<name>A0A2P2QXA3_RHIMU</name>
<dbReference type="EMBL" id="GGEC01091047">
    <property type="protein sequence ID" value="MBX71531.1"/>
    <property type="molecule type" value="Transcribed_RNA"/>
</dbReference>
<organism evidence="1">
    <name type="scientific">Rhizophora mucronata</name>
    <name type="common">Asiatic mangrove</name>
    <dbReference type="NCBI Taxonomy" id="61149"/>
    <lineage>
        <taxon>Eukaryota</taxon>
        <taxon>Viridiplantae</taxon>
        <taxon>Streptophyta</taxon>
        <taxon>Embryophyta</taxon>
        <taxon>Tracheophyta</taxon>
        <taxon>Spermatophyta</taxon>
        <taxon>Magnoliopsida</taxon>
        <taxon>eudicotyledons</taxon>
        <taxon>Gunneridae</taxon>
        <taxon>Pentapetalae</taxon>
        <taxon>rosids</taxon>
        <taxon>fabids</taxon>
        <taxon>Malpighiales</taxon>
        <taxon>Rhizophoraceae</taxon>
        <taxon>Rhizophora</taxon>
    </lineage>
</organism>
<sequence>MHQHLWFRTFTKPHLLLGIPMDAMAINTNTGPTYAMGRESRREWVRFVGKTFLVIKKLNK</sequence>
<evidence type="ECO:0000313" key="1">
    <source>
        <dbReference type="EMBL" id="MBX71531.1"/>
    </source>
</evidence>
<dbReference type="AlphaFoldDB" id="A0A2P2QXA3"/>
<protein>
    <submittedName>
        <fullName evidence="1">Uncharacterized protein</fullName>
    </submittedName>
</protein>
<accession>A0A2P2QXA3</accession>
<reference evidence="1" key="1">
    <citation type="submission" date="2018-02" db="EMBL/GenBank/DDBJ databases">
        <title>Rhizophora mucronata_Transcriptome.</title>
        <authorList>
            <person name="Meera S.P."/>
            <person name="Sreeshan A."/>
            <person name="Augustine A."/>
        </authorList>
    </citation>
    <scope>NUCLEOTIDE SEQUENCE</scope>
    <source>
        <tissue evidence="1">Leaf</tissue>
    </source>
</reference>
<proteinExistence type="predicted"/>